<reference evidence="4" key="1">
    <citation type="submission" date="2018-11" db="EMBL/GenBank/DDBJ databases">
        <authorList>
            <consortium name="Pathogen Informatics"/>
        </authorList>
    </citation>
    <scope>NUCLEOTIDE SEQUENCE</scope>
</reference>
<evidence type="ECO:0000256" key="2">
    <source>
        <dbReference type="SAM" id="Phobius"/>
    </source>
</evidence>
<keyword evidence="2" id="KW-1133">Transmembrane helix</keyword>
<accession>A0A3S5BS82</accession>
<keyword evidence="2" id="KW-0812">Transmembrane</keyword>
<name>A0A3S5BS82_9PLAT</name>
<feature type="domain" description="RecQ-mediated genome instability protein 1 C-terminal OB-fold" evidence="3">
    <location>
        <begin position="297"/>
        <end position="357"/>
    </location>
</feature>
<proteinExistence type="predicted"/>
<dbReference type="Pfam" id="PF16099">
    <property type="entry name" value="RMI1_C"/>
    <property type="match status" value="1"/>
</dbReference>
<dbReference type="Proteomes" id="UP000784294">
    <property type="component" value="Unassembled WGS sequence"/>
</dbReference>
<evidence type="ECO:0000259" key="3">
    <source>
        <dbReference type="Pfam" id="PF16099"/>
    </source>
</evidence>
<dbReference type="InterPro" id="IPR032199">
    <property type="entry name" value="RMI1_C"/>
</dbReference>
<evidence type="ECO:0000313" key="5">
    <source>
        <dbReference type="Proteomes" id="UP000784294"/>
    </source>
</evidence>
<sequence length="376" mass="41823">MQAQSTIDRDVDNLFESELDCMLLDADRLIENLEEAEKTFDLRFPPTSGTSRTVINSTCGNAEATSSAKTAKGRVVLGQSRNPFSSGHYPSFPDPVLNTSLYLCRPFSRIMLTLLLSTLMLYFDIFFICLFAPATISSDQTRLEPTKSHAEEGSTMIKVPSCQQRPQRQQQLTDAWISSKSRSTEIPAPNSRHASDTSEFEPLSKRISLHGPQATKRQDKKETMEGLEERQQRFKDDCESVESRQSDDKFHPFCYIQDIYCALVAKASSDSSSEIAGQHSFPNSSLSSGCGNRNGPFTVRAMLVSLLSRLRNNQGQRWSLAGRIIDGSASLDVIFHSDLLTRLIGLGPGQVETLRTEKVVSSVLLVFYSCHLSCLI</sequence>
<feature type="transmembrane region" description="Helical" evidence="2">
    <location>
        <begin position="110"/>
        <end position="134"/>
    </location>
</feature>
<feature type="compositionally biased region" description="Basic and acidic residues" evidence="1">
    <location>
        <begin position="216"/>
        <end position="234"/>
    </location>
</feature>
<feature type="region of interest" description="Disordered" evidence="1">
    <location>
        <begin position="144"/>
        <end position="234"/>
    </location>
</feature>
<keyword evidence="2" id="KW-0472">Membrane</keyword>
<evidence type="ECO:0000256" key="1">
    <source>
        <dbReference type="SAM" id="MobiDB-lite"/>
    </source>
</evidence>
<dbReference type="GO" id="GO:0000166">
    <property type="term" value="F:nucleotide binding"/>
    <property type="evidence" value="ECO:0007669"/>
    <property type="project" value="InterPro"/>
</dbReference>
<keyword evidence="5" id="KW-1185">Reference proteome</keyword>
<gene>
    <name evidence="4" type="ORF">PXEA_LOCUS30790</name>
</gene>
<comment type="caution">
    <text evidence="4">The sequence shown here is derived from an EMBL/GenBank/DDBJ whole genome shotgun (WGS) entry which is preliminary data.</text>
</comment>
<protein>
    <recommendedName>
        <fullName evidence="3">RecQ-mediated genome instability protein 1 C-terminal OB-fold domain-containing protein</fullName>
    </recommendedName>
</protein>
<dbReference type="OrthoDB" id="6275248at2759"/>
<feature type="compositionally biased region" description="Polar residues" evidence="1">
    <location>
        <begin position="172"/>
        <end position="181"/>
    </location>
</feature>
<organism evidence="4 5">
    <name type="scientific">Protopolystoma xenopodis</name>
    <dbReference type="NCBI Taxonomy" id="117903"/>
    <lineage>
        <taxon>Eukaryota</taxon>
        <taxon>Metazoa</taxon>
        <taxon>Spiralia</taxon>
        <taxon>Lophotrochozoa</taxon>
        <taxon>Platyhelminthes</taxon>
        <taxon>Monogenea</taxon>
        <taxon>Polyopisthocotylea</taxon>
        <taxon>Polystomatidea</taxon>
        <taxon>Polystomatidae</taxon>
        <taxon>Protopolystoma</taxon>
    </lineage>
</organism>
<dbReference type="AlphaFoldDB" id="A0A3S5BS82"/>
<dbReference type="EMBL" id="CAAALY010254701">
    <property type="protein sequence ID" value="VEL37350.1"/>
    <property type="molecule type" value="Genomic_DNA"/>
</dbReference>
<evidence type="ECO:0000313" key="4">
    <source>
        <dbReference type="EMBL" id="VEL37350.1"/>
    </source>
</evidence>